<evidence type="ECO:0000313" key="8">
    <source>
        <dbReference type="Proteomes" id="UP001596138"/>
    </source>
</evidence>
<dbReference type="PANTHER" id="PTHR46847:SF1">
    <property type="entry name" value="D-ALLOSE-BINDING PERIPLASMIC PROTEIN-RELATED"/>
    <property type="match status" value="1"/>
</dbReference>
<comment type="subcellular location">
    <subcellularLocation>
        <location evidence="1">Cell envelope</location>
    </subcellularLocation>
</comment>
<feature type="region of interest" description="Disordered" evidence="4">
    <location>
        <begin position="32"/>
        <end position="56"/>
    </location>
</feature>
<evidence type="ECO:0000256" key="1">
    <source>
        <dbReference type="ARBA" id="ARBA00004196"/>
    </source>
</evidence>
<dbReference type="Pfam" id="PF13407">
    <property type="entry name" value="Peripla_BP_4"/>
    <property type="match status" value="1"/>
</dbReference>
<evidence type="ECO:0000256" key="2">
    <source>
        <dbReference type="ARBA" id="ARBA00007639"/>
    </source>
</evidence>
<dbReference type="Gene3D" id="3.40.50.2300">
    <property type="match status" value="2"/>
</dbReference>
<feature type="signal peptide" evidence="5">
    <location>
        <begin position="1"/>
        <end position="25"/>
    </location>
</feature>
<feature type="chain" id="PRO_5046203532" evidence="5">
    <location>
        <begin position="26"/>
        <end position="401"/>
    </location>
</feature>
<evidence type="ECO:0000256" key="3">
    <source>
        <dbReference type="ARBA" id="ARBA00022729"/>
    </source>
</evidence>
<dbReference type="Proteomes" id="UP001596138">
    <property type="component" value="Unassembled WGS sequence"/>
</dbReference>
<dbReference type="RefSeq" id="WP_386768434.1">
    <property type="nucleotide sequence ID" value="NZ_JBHSTI010000009.1"/>
</dbReference>
<evidence type="ECO:0000259" key="6">
    <source>
        <dbReference type="Pfam" id="PF13407"/>
    </source>
</evidence>
<dbReference type="InterPro" id="IPR028082">
    <property type="entry name" value="Peripla_BP_I"/>
</dbReference>
<evidence type="ECO:0000313" key="7">
    <source>
        <dbReference type="EMBL" id="MFC6239282.1"/>
    </source>
</evidence>
<keyword evidence="3 5" id="KW-0732">Signal</keyword>
<feature type="domain" description="Periplasmic binding protein" evidence="6">
    <location>
        <begin position="105"/>
        <end position="333"/>
    </location>
</feature>
<dbReference type="PROSITE" id="PS51257">
    <property type="entry name" value="PROKAR_LIPOPROTEIN"/>
    <property type="match status" value="1"/>
</dbReference>
<comment type="similarity">
    <text evidence="2">Belongs to the bacterial solute-binding protein 2 family.</text>
</comment>
<sequence length="401" mass="41497">MTVHRSSKRLLGMGAAIVLLSSVLAACGSSSDAPPSSSAASTSATSGTSESATPSSDTAWADAIATQFVGNPPSTGPAPVKGKNVWWMGCGNAVPDCKTLSDAGGEAAKLLGWDFHVADGKVNQGGGYAAAIRTALAAKPDALVIQGMDCSVVQQALQEAKDQNVPVFGLQSLDCNEIDPSQPSLIPWKMVYSEAAPTVQDYYMAAGKNAAAYLIGSSGGTAQVIANLGKGGFYEYMNKGFRDEMATCSGCKILQEVRWADADTVPNGPWIQAFTVALAKNPTATGVFIPFDSLITGSGGNQAIKDSGLDITLAGGSGNQPELLQAVRDGAKLGLTNAQSFPWLSFGVMDNVNRYFAGEQPVAQGVGPTLIDANHNLPAEGELFNGTTDWKTAYKTLWGAS</sequence>
<name>A0ABW1T3G8_9ACTN</name>
<accession>A0ABW1T3G8</accession>
<protein>
    <submittedName>
        <fullName evidence="7">Sugar ABC transporter substrate-binding protein</fullName>
    </submittedName>
</protein>
<evidence type="ECO:0000256" key="4">
    <source>
        <dbReference type="SAM" id="MobiDB-lite"/>
    </source>
</evidence>
<dbReference type="PANTHER" id="PTHR46847">
    <property type="entry name" value="D-ALLOSE-BINDING PERIPLASMIC PROTEIN-RELATED"/>
    <property type="match status" value="1"/>
</dbReference>
<proteinExistence type="inferred from homology"/>
<gene>
    <name evidence="7" type="ORF">ACFQGU_15490</name>
</gene>
<dbReference type="EMBL" id="JBHSTI010000009">
    <property type="protein sequence ID" value="MFC6239282.1"/>
    <property type="molecule type" value="Genomic_DNA"/>
</dbReference>
<keyword evidence="8" id="KW-1185">Reference proteome</keyword>
<reference evidence="8" key="1">
    <citation type="journal article" date="2019" name="Int. J. Syst. Evol. Microbiol.">
        <title>The Global Catalogue of Microorganisms (GCM) 10K type strain sequencing project: providing services to taxonomists for standard genome sequencing and annotation.</title>
        <authorList>
            <consortium name="The Broad Institute Genomics Platform"/>
            <consortium name="The Broad Institute Genome Sequencing Center for Infectious Disease"/>
            <person name="Wu L."/>
            <person name="Ma J."/>
        </authorList>
    </citation>
    <scope>NUCLEOTIDE SEQUENCE [LARGE SCALE GENOMIC DNA]</scope>
    <source>
        <strain evidence="8">CGMCC 4.7317</strain>
    </source>
</reference>
<evidence type="ECO:0000256" key="5">
    <source>
        <dbReference type="SAM" id="SignalP"/>
    </source>
</evidence>
<dbReference type="InterPro" id="IPR025997">
    <property type="entry name" value="SBP_2_dom"/>
</dbReference>
<dbReference type="SUPFAM" id="SSF53822">
    <property type="entry name" value="Periplasmic binding protein-like I"/>
    <property type="match status" value="1"/>
</dbReference>
<comment type="caution">
    <text evidence="7">The sequence shown here is derived from an EMBL/GenBank/DDBJ whole genome shotgun (WGS) entry which is preliminary data.</text>
</comment>
<organism evidence="7 8">
    <name type="scientific">Longivirga aurantiaca</name>
    <dbReference type="NCBI Taxonomy" id="1837743"/>
    <lineage>
        <taxon>Bacteria</taxon>
        <taxon>Bacillati</taxon>
        <taxon>Actinomycetota</taxon>
        <taxon>Actinomycetes</taxon>
        <taxon>Sporichthyales</taxon>
        <taxon>Sporichthyaceae</taxon>
        <taxon>Longivirga</taxon>
    </lineage>
</organism>